<dbReference type="GO" id="GO:0005737">
    <property type="term" value="C:cytoplasm"/>
    <property type="evidence" value="ECO:0007669"/>
    <property type="project" value="UniProtKB-SubCell"/>
</dbReference>
<dbReference type="AlphaFoldDB" id="A0A7U9TJI0"/>
<dbReference type="PANTHER" id="PTHR11741:SF0">
    <property type="entry name" value="ELONGATION FACTOR TS, MITOCHONDRIAL"/>
    <property type="match status" value="1"/>
</dbReference>
<keyword evidence="12" id="KW-1185">Reference proteome</keyword>
<dbReference type="GO" id="GO:0003746">
    <property type="term" value="F:translation elongation factor activity"/>
    <property type="evidence" value="ECO:0007669"/>
    <property type="project" value="UniProtKB-UniRule"/>
</dbReference>
<dbReference type="InterPro" id="IPR001816">
    <property type="entry name" value="Transl_elong_EFTs/EF1B"/>
</dbReference>
<dbReference type="HAMAP" id="MF_00050">
    <property type="entry name" value="EF_Ts"/>
    <property type="match status" value="1"/>
</dbReference>
<dbReference type="NCBIfam" id="TIGR00116">
    <property type="entry name" value="tsf"/>
    <property type="match status" value="1"/>
</dbReference>
<dbReference type="SUPFAM" id="SSF46934">
    <property type="entry name" value="UBA-like"/>
    <property type="match status" value="1"/>
</dbReference>
<dbReference type="PROSITE" id="PS01127">
    <property type="entry name" value="EF_TS_2"/>
    <property type="match status" value="1"/>
</dbReference>
<dbReference type="KEGG" id="manr:MPAN_017790"/>
<evidence type="ECO:0000313" key="11">
    <source>
        <dbReference type="EMBL" id="BCR36886.1"/>
    </source>
</evidence>
<dbReference type="InterPro" id="IPR009060">
    <property type="entry name" value="UBA-like_sf"/>
</dbReference>
<evidence type="ECO:0000256" key="9">
    <source>
        <dbReference type="RuleBase" id="RU000643"/>
    </source>
</evidence>
<evidence type="ECO:0000256" key="3">
    <source>
        <dbReference type="ARBA" id="ARBA00022490"/>
    </source>
</evidence>
<dbReference type="InterPro" id="IPR036402">
    <property type="entry name" value="EF-Ts_dimer_sf"/>
</dbReference>
<reference evidence="11" key="1">
    <citation type="submission" date="2021-01" db="EMBL/GenBank/DDBJ databases">
        <title>Draft genome sequence of Acholeplasmataceae bacterium strain Mahy22.</title>
        <authorList>
            <person name="Watanabe M."/>
            <person name="Kojima H."/>
            <person name="Fukui M."/>
        </authorList>
    </citation>
    <scope>NUCLEOTIDE SEQUENCE</scope>
    <source>
        <strain evidence="11">Mahy22</strain>
        <plasmid evidence="11">pAa22_1</plasmid>
    </source>
</reference>
<gene>
    <name evidence="11" type="primary">tsf_2</name>
    <name evidence="7" type="synonym">tsf</name>
    <name evidence="11" type="ORF">MPAN_017790</name>
</gene>
<dbReference type="Pfam" id="PF00889">
    <property type="entry name" value="EF_TS"/>
    <property type="match status" value="1"/>
</dbReference>
<organism evidence="11 12">
    <name type="scientific">Mariniplasma anaerobium</name>
    <dbReference type="NCBI Taxonomy" id="2735436"/>
    <lineage>
        <taxon>Bacteria</taxon>
        <taxon>Bacillati</taxon>
        <taxon>Mycoplasmatota</taxon>
        <taxon>Mollicutes</taxon>
        <taxon>Acholeplasmatales</taxon>
        <taxon>Acholeplasmataceae</taxon>
        <taxon>Mariniplasma</taxon>
    </lineage>
</organism>
<proteinExistence type="inferred from homology"/>
<protein>
    <recommendedName>
        <fullName evidence="2 7">Elongation factor Ts</fullName>
        <shortName evidence="7">EF-Ts</shortName>
    </recommendedName>
</protein>
<evidence type="ECO:0000313" key="12">
    <source>
        <dbReference type="Proteomes" id="UP000620133"/>
    </source>
</evidence>
<evidence type="ECO:0000256" key="2">
    <source>
        <dbReference type="ARBA" id="ARBA00016956"/>
    </source>
</evidence>
<accession>A0A7U9TJI0</accession>
<evidence type="ECO:0000259" key="10">
    <source>
        <dbReference type="Pfam" id="PF00889"/>
    </source>
</evidence>
<name>A0A7U9TJI0_9MOLU</name>
<evidence type="ECO:0000256" key="4">
    <source>
        <dbReference type="ARBA" id="ARBA00022768"/>
    </source>
</evidence>
<dbReference type="PROSITE" id="PS01126">
    <property type="entry name" value="EF_TS_1"/>
    <property type="match status" value="1"/>
</dbReference>
<dbReference type="Gene3D" id="1.10.8.10">
    <property type="entry name" value="DNA helicase RuvA subunit, C-terminal domain"/>
    <property type="match status" value="1"/>
</dbReference>
<dbReference type="InterPro" id="IPR018101">
    <property type="entry name" value="Transl_elong_Ts_CS"/>
</dbReference>
<comment type="subcellular location">
    <subcellularLocation>
        <location evidence="7 9">Cytoplasm</location>
    </subcellularLocation>
</comment>
<feature type="domain" description="Translation elongation factor EFTs/EF1B dimerisation" evidence="10">
    <location>
        <begin position="66"/>
        <end position="258"/>
    </location>
</feature>
<evidence type="ECO:0000256" key="5">
    <source>
        <dbReference type="ARBA" id="ARBA00022917"/>
    </source>
</evidence>
<evidence type="ECO:0000256" key="6">
    <source>
        <dbReference type="ARBA" id="ARBA00025453"/>
    </source>
</evidence>
<keyword evidence="11" id="KW-0614">Plasmid</keyword>
<evidence type="ECO:0000256" key="1">
    <source>
        <dbReference type="ARBA" id="ARBA00005532"/>
    </source>
</evidence>
<keyword evidence="5 7" id="KW-0648">Protein biosynthesis</keyword>
<evidence type="ECO:0000256" key="8">
    <source>
        <dbReference type="RuleBase" id="RU000642"/>
    </source>
</evidence>
<geneLocation type="plasmid" evidence="11 12">
    <name>pAa22_1</name>
</geneLocation>
<keyword evidence="4 7" id="KW-0251">Elongation factor</keyword>
<comment type="similarity">
    <text evidence="1 7 8">Belongs to the EF-Ts family.</text>
</comment>
<dbReference type="PANTHER" id="PTHR11741">
    <property type="entry name" value="ELONGATION FACTOR TS"/>
    <property type="match status" value="1"/>
</dbReference>
<dbReference type="SUPFAM" id="SSF54713">
    <property type="entry name" value="Elongation factor Ts (EF-Ts), dimerisation domain"/>
    <property type="match status" value="1"/>
</dbReference>
<dbReference type="InterPro" id="IPR014039">
    <property type="entry name" value="Transl_elong_EFTs/EF1B_dimer"/>
</dbReference>
<comment type="function">
    <text evidence="6 7 8">Associates with the EF-Tu.GDP complex and induces the exchange of GDP to GTP. It remains bound to the aminoacyl-tRNA.EF-Tu.GTP complex up to the GTP hydrolysis stage on the ribosome.</text>
</comment>
<dbReference type="RefSeq" id="WP_176240148.1">
    <property type="nucleotide sequence ID" value="NZ_AP024413.1"/>
</dbReference>
<dbReference type="Gene3D" id="3.30.479.20">
    <property type="entry name" value="Elongation factor Ts, dimerisation domain"/>
    <property type="match status" value="2"/>
</dbReference>
<dbReference type="Proteomes" id="UP000620133">
    <property type="component" value="Plasmid pAa22_1"/>
</dbReference>
<dbReference type="EMBL" id="AP024413">
    <property type="protein sequence ID" value="BCR36886.1"/>
    <property type="molecule type" value="Genomic_DNA"/>
</dbReference>
<keyword evidence="3 7" id="KW-0963">Cytoplasm</keyword>
<sequence length="283" mass="32216">MDIKLLKKLREQTSAGMLECKSALEKFDDDYDQALSHIKSQVKEETTTNRVASKGMCKLEIKDDEAILFEVNAETDFVTKNEHFLSLVDTLASHLIDTNVVNANSALKVLIDGQSVDELIKQKSSIISENAYLRRLYRVKKQEGQGFGSYTHMQGKVVSLVVTDKKNDKIANEIAMQITAASAQYLSLENIDQDTINYEKFMYEKEHNTFNEDDFNQSLKAKTLLSQSYIKDPSISVEAYLKLHDINIIDFFRFELGQGIDNKLNCRLDIDCDNSKITVTPIY</sequence>
<feature type="region of interest" description="Involved in Mg(2+) ion dislocation from EF-Tu" evidence="7">
    <location>
        <begin position="75"/>
        <end position="78"/>
    </location>
</feature>
<dbReference type="CDD" id="cd14275">
    <property type="entry name" value="UBA_EF-Ts"/>
    <property type="match status" value="1"/>
</dbReference>
<evidence type="ECO:0000256" key="7">
    <source>
        <dbReference type="HAMAP-Rule" id="MF_00050"/>
    </source>
</evidence>